<dbReference type="AlphaFoldDB" id="A0A1F6VML5"/>
<proteinExistence type="predicted"/>
<name>A0A1F6VML5_9BACT</name>
<dbReference type="EMBL" id="MFTY01000024">
    <property type="protein sequence ID" value="OGI70930.1"/>
    <property type="molecule type" value="Genomic_DNA"/>
</dbReference>
<comment type="caution">
    <text evidence="1">The sequence shown here is derived from an EMBL/GenBank/DDBJ whole genome shotgun (WGS) entry which is preliminary data.</text>
</comment>
<protein>
    <submittedName>
        <fullName evidence="1">Uncharacterized protein</fullName>
    </submittedName>
</protein>
<evidence type="ECO:0000313" key="2">
    <source>
        <dbReference type="Proteomes" id="UP000177112"/>
    </source>
</evidence>
<evidence type="ECO:0000313" key="1">
    <source>
        <dbReference type="EMBL" id="OGI70930.1"/>
    </source>
</evidence>
<dbReference type="Proteomes" id="UP000177112">
    <property type="component" value="Unassembled WGS sequence"/>
</dbReference>
<accession>A0A1F6VML5</accession>
<sequence length="89" mass="9541">MQSKHREIFSADPEAGEGDYGSAIVISLIAKGAMSEADIIKELLVDYDETHGGEPSAEVKKRIKTTIENLKTSGVLVEVVGGVLQLNLE</sequence>
<gene>
    <name evidence="1" type="ORF">A3B84_02200</name>
</gene>
<reference evidence="1 2" key="1">
    <citation type="journal article" date="2016" name="Nat. Commun.">
        <title>Thousands of microbial genomes shed light on interconnected biogeochemical processes in an aquifer system.</title>
        <authorList>
            <person name="Anantharaman K."/>
            <person name="Brown C.T."/>
            <person name="Hug L.A."/>
            <person name="Sharon I."/>
            <person name="Castelle C.J."/>
            <person name="Probst A.J."/>
            <person name="Thomas B.C."/>
            <person name="Singh A."/>
            <person name="Wilkins M.J."/>
            <person name="Karaoz U."/>
            <person name="Brodie E.L."/>
            <person name="Williams K.H."/>
            <person name="Hubbard S.S."/>
            <person name="Banfield J.F."/>
        </authorList>
    </citation>
    <scope>NUCLEOTIDE SEQUENCE [LARGE SCALE GENOMIC DNA]</scope>
</reference>
<organism evidence="1 2">
    <name type="scientific">Candidatus Nomurabacteria bacterium RIFCSPHIGHO2_02_FULL_35_13</name>
    <dbReference type="NCBI Taxonomy" id="1801748"/>
    <lineage>
        <taxon>Bacteria</taxon>
        <taxon>Candidatus Nomuraibacteriota</taxon>
    </lineage>
</organism>